<keyword evidence="5" id="KW-0812">Transmembrane</keyword>
<dbReference type="GO" id="GO:0006458">
    <property type="term" value="P:'de novo' protein folding"/>
    <property type="evidence" value="ECO:0007669"/>
    <property type="project" value="InterPro"/>
</dbReference>
<protein>
    <recommendedName>
        <fullName evidence="4">Protein ROT1</fullName>
    </recommendedName>
    <alternativeName>
        <fullName evidence="3">Protein rot1</fullName>
    </alternativeName>
</protein>
<dbReference type="STRING" id="1051890.A0A3N4M7V4"/>
<feature type="non-terminal residue" evidence="11">
    <location>
        <position position="1"/>
    </location>
</feature>
<evidence type="ECO:0000256" key="4">
    <source>
        <dbReference type="ARBA" id="ARBA00017291"/>
    </source>
</evidence>
<evidence type="ECO:0000256" key="9">
    <source>
        <dbReference type="ARBA" id="ARBA00023136"/>
    </source>
</evidence>
<evidence type="ECO:0000256" key="10">
    <source>
        <dbReference type="ARBA" id="ARBA00024969"/>
    </source>
</evidence>
<comment type="function">
    <text evidence="10">Required for normal levels of the cell wall 1,6-beta-glucan. Involved in a protein folding machinery chaperoning proteins acting in various physiological processes including cell wall synthesis and lysis of autophagic bodies.</text>
</comment>
<evidence type="ECO:0000256" key="2">
    <source>
        <dbReference type="ARBA" id="ARBA00007149"/>
    </source>
</evidence>
<dbReference type="GO" id="GO:0051082">
    <property type="term" value="F:unfolded protein binding"/>
    <property type="evidence" value="ECO:0007669"/>
    <property type="project" value="TreeGrafter"/>
</dbReference>
<evidence type="ECO:0000256" key="8">
    <source>
        <dbReference type="ARBA" id="ARBA00022989"/>
    </source>
</evidence>
<evidence type="ECO:0000256" key="5">
    <source>
        <dbReference type="ARBA" id="ARBA00022692"/>
    </source>
</evidence>
<dbReference type="FunCoup" id="A0A3N4M7V4">
    <property type="interactions" value="16"/>
</dbReference>
<comment type="similarity">
    <text evidence="2">Belongs to the ROT1 family.</text>
</comment>
<gene>
    <name evidence="11" type="ORF">L211DRAFT_769781</name>
</gene>
<evidence type="ECO:0000256" key="1">
    <source>
        <dbReference type="ARBA" id="ARBA00004115"/>
    </source>
</evidence>
<dbReference type="AlphaFoldDB" id="A0A3N4M7V4"/>
<sequence>ILLSLLPQSHKTAAANITSLTGTWTSKSWAVFTGPDFYNSTSGRLIEPKLTGFSYSFTDDGYFEEAIYITISNPRKPSCPKALLQYQHGTYTLPPNGSLVLHPIAIDGRQLLSDSCTFKRAVYAKFNATEVFKQWEITEDGYRAELEQISPYRLNLWRWDGAPANPLYRVDSKPRMNPT</sequence>
<dbReference type="GO" id="GO:0005789">
    <property type="term" value="C:endoplasmic reticulum membrane"/>
    <property type="evidence" value="ECO:0007669"/>
    <property type="project" value="UniProtKB-SubCell"/>
</dbReference>
<evidence type="ECO:0000256" key="6">
    <source>
        <dbReference type="ARBA" id="ARBA00022729"/>
    </source>
</evidence>
<name>A0A3N4M7V4_9PEZI</name>
<proteinExistence type="inferred from homology"/>
<accession>A0A3N4M7V4</accession>
<dbReference type="OrthoDB" id="5327821at2759"/>
<evidence type="ECO:0000313" key="11">
    <source>
        <dbReference type="EMBL" id="RPB26045.1"/>
    </source>
</evidence>
<evidence type="ECO:0000256" key="3">
    <source>
        <dbReference type="ARBA" id="ARBA00016195"/>
    </source>
</evidence>
<dbReference type="PANTHER" id="PTHR28090:SF1">
    <property type="entry name" value="PROTEIN ROT1"/>
    <property type="match status" value="1"/>
</dbReference>
<keyword evidence="6" id="KW-0732">Signal</keyword>
<dbReference type="PANTHER" id="PTHR28090">
    <property type="entry name" value="PROTEIN ROT1"/>
    <property type="match status" value="1"/>
</dbReference>
<organism evidence="11 12">
    <name type="scientific">Terfezia boudieri ATCC MYA-4762</name>
    <dbReference type="NCBI Taxonomy" id="1051890"/>
    <lineage>
        <taxon>Eukaryota</taxon>
        <taxon>Fungi</taxon>
        <taxon>Dikarya</taxon>
        <taxon>Ascomycota</taxon>
        <taxon>Pezizomycotina</taxon>
        <taxon>Pezizomycetes</taxon>
        <taxon>Pezizales</taxon>
        <taxon>Pezizaceae</taxon>
        <taxon>Terfezia</taxon>
    </lineage>
</organism>
<dbReference type="InParanoid" id="A0A3N4M7V4"/>
<feature type="non-terminal residue" evidence="11">
    <location>
        <position position="179"/>
    </location>
</feature>
<evidence type="ECO:0000256" key="7">
    <source>
        <dbReference type="ARBA" id="ARBA00022824"/>
    </source>
</evidence>
<dbReference type="Proteomes" id="UP000267821">
    <property type="component" value="Unassembled WGS sequence"/>
</dbReference>
<keyword evidence="9" id="KW-0472">Membrane</keyword>
<dbReference type="InterPro" id="IPR019623">
    <property type="entry name" value="Rot1"/>
</dbReference>
<dbReference type="Pfam" id="PF10681">
    <property type="entry name" value="Rot1"/>
    <property type="match status" value="1"/>
</dbReference>
<dbReference type="EMBL" id="ML121536">
    <property type="protein sequence ID" value="RPB26045.1"/>
    <property type="molecule type" value="Genomic_DNA"/>
</dbReference>
<comment type="subcellular location">
    <subcellularLocation>
        <location evidence="1">Endoplasmic reticulum membrane</location>
        <topology evidence="1">Single-pass type I membrane protein</topology>
    </subcellularLocation>
</comment>
<reference evidence="11 12" key="1">
    <citation type="journal article" date="2018" name="Nat. Ecol. Evol.">
        <title>Pezizomycetes genomes reveal the molecular basis of ectomycorrhizal truffle lifestyle.</title>
        <authorList>
            <person name="Murat C."/>
            <person name="Payen T."/>
            <person name="Noel B."/>
            <person name="Kuo A."/>
            <person name="Morin E."/>
            <person name="Chen J."/>
            <person name="Kohler A."/>
            <person name="Krizsan K."/>
            <person name="Balestrini R."/>
            <person name="Da Silva C."/>
            <person name="Montanini B."/>
            <person name="Hainaut M."/>
            <person name="Levati E."/>
            <person name="Barry K.W."/>
            <person name="Belfiori B."/>
            <person name="Cichocki N."/>
            <person name="Clum A."/>
            <person name="Dockter R.B."/>
            <person name="Fauchery L."/>
            <person name="Guy J."/>
            <person name="Iotti M."/>
            <person name="Le Tacon F."/>
            <person name="Lindquist E.A."/>
            <person name="Lipzen A."/>
            <person name="Malagnac F."/>
            <person name="Mello A."/>
            <person name="Molinier V."/>
            <person name="Miyauchi S."/>
            <person name="Poulain J."/>
            <person name="Riccioni C."/>
            <person name="Rubini A."/>
            <person name="Sitrit Y."/>
            <person name="Splivallo R."/>
            <person name="Traeger S."/>
            <person name="Wang M."/>
            <person name="Zifcakova L."/>
            <person name="Wipf D."/>
            <person name="Zambonelli A."/>
            <person name="Paolocci F."/>
            <person name="Nowrousian M."/>
            <person name="Ottonello S."/>
            <person name="Baldrian P."/>
            <person name="Spatafora J.W."/>
            <person name="Henrissat B."/>
            <person name="Nagy L.G."/>
            <person name="Aury J.M."/>
            <person name="Wincker P."/>
            <person name="Grigoriev I.V."/>
            <person name="Bonfante P."/>
            <person name="Martin F.M."/>
        </authorList>
    </citation>
    <scope>NUCLEOTIDE SEQUENCE [LARGE SCALE GENOMIC DNA]</scope>
    <source>
        <strain evidence="11 12">ATCC MYA-4762</strain>
    </source>
</reference>
<keyword evidence="12" id="KW-1185">Reference proteome</keyword>
<keyword evidence="7" id="KW-0256">Endoplasmic reticulum</keyword>
<evidence type="ECO:0000313" key="12">
    <source>
        <dbReference type="Proteomes" id="UP000267821"/>
    </source>
</evidence>
<keyword evidence="8" id="KW-1133">Transmembrane helix</keyword>